<sequence>MADTHHTQAIRPPSQEAVGDPLEKDSAAQATDNAADVHDIEHQEVEDDDDDDDDDDDGINEASRENLEPATNNNRLPFHLSNDDEEADFATSIANIGKEVTILLKQLHITLSRMKIAALEAGADDPITHATERREVQEAHAGAYDMQLTAVQHEEPVRRVGRLWGFLERMWGEKEALRMKALGVGAEER</sequence>
<reference evidence="2 3" key="1">
    <citation type="submission" date="2021-11" db="EMBL/GenBank/DDBJ databases">
        <title>Black yeast isolated from Biological Soil Crust.</title>
        <authorList>
            <person name="Kurbessoian T."/>
        </authorList>
    </citation>
    <scope>NUCLEOTIDE SEQUENCE [LARGE SCALE GENOMIC DNA]</scope>
    <source>
        <strain evidence="2 3">CCFEE 5522</strain>
    </source>
</reference>
<dbReference type="AlphaFoldDB" id="A0AAV9JHP9"/>
<feature type="compositionally biased region" description="Acidic residues" evidence="1">
    <location>
        <begin position="44"/>
        <end position="59"/>
    </location>
</feature>
<dbReference type="Proteomes" id="UP001324427">
    <property type="component" value="Unassembled WGS sequence"/>
</dbReference>
<accession>A0AAV9JHP9</accession>
<proteinExistence type="predicted"/>
<protein>
    <submittedName>
        <fullName evidence="2">Uncharacterized protein</fullName>
    </submittedName>
</protein>
<gene>
    <name evidence="2" type="ORF">LTR36_003832</name>
</gene>
<dbReference type="EMBL" id="JAVFHQ010000022">
    <property type="protein sequence ID" value="KAK4544927.1"/>
    <property type="molecule type" value="Genomic_DNA"/>
</dbReference>
<keyword evidence="3" id="KW-1185">Reference proteome</keyword>
<evidence type="ECO:0000256" key="1">
    <source>
        <dbReference type="SAM" id="MobiDB-lite"/>
    </source>
</evidence>
<evidence type="ECO:0000313" key="2">
    <source>
        <dbReference type="EMBL" id="KAK4544927.1"/>
    </source>
</evidence>
<evidence type="ECO:0000313" key="3">
    <source>
        <dbReference type="Proteomes" id="UP001324427"/>
    </source>
</evidence>
<comment type="caution">
    <text evidence="2">The sequence shown here is derived from an EMBL/GenBank/DDBJ whole genome shotgun (WGS) entry which is preliminary data.</text>
</comment>
<name>A0AAV9JHP9_9PEZI</name>
<organism evidence="2 3">
    <name type="scientific">Oleoguttula mirabilis</name>
    <dbReference type="NCBI Taxonomy" id="1507867"/>
    <lineage>
        <taxon>Eukaryota</taxon>
        <taxon>Fungi</taxon>
        <taxon>Dikarya</taxon>
        <taxon>Ascomycota</taxon>
        <taxon>Pezizomycotina</taxon>
        <taxon>Dothideomycetes</taxon>
        <taxon>Dothideomycetidae</taxon>
        <taxon>Mycosphaerellales</taxon>
        <taxon>Teratosphaeriaceae</taxon>
        <taxon>Oleoguttula</taxon>
    </lineage>
</organism>
<feature type="region of interest" description="Disordered" evidence="1">
    <location>
        <begin position="1"/>
        <end position="79"/>
    </location>
</feature>